<evidence type="ECO:0008006" key="3">
    <source>
        <dbReference type="Google" id="ProtNLM"/>
    </source>
</evidence>
<proteinExistence type="predicted"/>
<evidence type="ECO:0000313" key="1">
    <source>
        <dbReference type="EMBL" id="PJM73177.1"/>
    </source>
</evidence>
<evidence type="ECO:0000313" key="2">
    <source>
        <dbReference type="Proteomes" id="UP000229095"/>
    </source>
</evidence>
<dbReference type="Pfam" id="PF11855">
    <property type="entry name" value="DUF3375"/>
    <property type="match status" value="1"/>
</dbReference>
<dbReference type="AlphaFoldDB" id="A0A2M9H8Q9"/>
<dbReference type="EMBL" id="PEBI01000003">
    <property type="protein sequence ID" value="PJM73177.1"/>
    <property type="molecule type" value="Genomic_DNA"/>
</dbReference>
<reference evidence="1 2" key="1">
    <citation type="submission" date="2017-10" db="EMBL/GenBank/DDBJ databases">
        <title>Draft genome sequences of strains TRE 1, TRE 9, TRE H and TRI 7, isolated from tamarins, belonging to four potential novel Bifidobacterium species.</title>
        <authorList>
            <person name="Mattarelli P."/>
            <person name="Modesto M."/>
            <person name="Puglisi E."/>
            <person name="Morelli L."/>
            <person name="Spezio C."/>
            <person name="Bonetti A."/>
            <person name="Sandri C."/>
        </authorList>
    </citation>
    <scope>NUCLEOTIDE SEQUENCE [LARGE SCALE GENOMIC DNA]</scope>
    <source>
        <strain evidence="2">TRE1</strain>
    </source>
</reference>
<gene>
    <name evidence="1" type="ORF">CS006_06915</name>
</gene>
<sequence>MERLRPVYETGVLRLLLRQHSMMYVALLRAAFEPLTGELPREILEDRFAQGLSGLIETGEYTLKDDQTLSDAAHQILVELTREGDGDYAWLANSLDVASHRFLYRLTARAHRAIDALSRLEDDTQVLSGAQANSIIMEVEHARMRLTADPKKRVELLNGEIEERRREIEQIEHGESDEKLSQDQVADIIGVLHNTLRGVPVDLKELAMSERDNGDALRRRMQAGAMSVEDILSLYHDDYRRSFRESDSGRRFADAFQVIVTEEGRHQIDDAIRDIAQTPYLAGDSAVLLNQIKAELSLIYEGIEDVRRQMRLSDEAVSRLVRQQTDTRYRTMLGTLNRLFAKLNAEAKADPDATDQPYDTSVATVRLGRLPLRPARPLTYASPPGLDDSGGAMRHIEAPDLQAMVEVGGPRLRHMVELIRGNPVMRGDYVDMAASFNLLPAEERRESELVGFLGGLQVGTGPRATWHCISLSGEERQWHTRPLLADTRTLDDIVEEG</sequence>
<organism evidence="1 2">
    <name type="scientific">Bifidobacterium primatium</name>
    <dbReference type="NCBI Taxonomy" id="2045438"/>
    <lineage>
        <taxon>Bacteria</taxon>
        <taxon>Bacillati</taxon>
        <taxon>Actinomycetota</taxon>
        <taxon>Actinomycetes</taxon>
        <taxon>Bifidobacteriales</taxon>
        <taxon>Bifidobacteriaceae</taxon>
        <taxon>Bifidobacterium</taxon>
    </lineage>
</organism>
<protein>
    <recommendedName>
        <fullName evidence="3">Methyl-accepting chemotaxis protein</fullName>
    </recommendedName>
</protein>
<dbReference type="InterPro" id="IPR021804">
    <property type="entry name" value="DUF3375"/>
</dbReference>
<comment type="caution">
    <text evidence="1">The sequence shown here is derived from an EMBL/GenBank/DDBJ whole genome shotgun (WGS) entry which is preliminary data.</text>
</comment>
<name>A0A2M9H8Q9_9BIFI</name>
<accession>A0A2M9H8Q9</accession>
<keyword evidence="2" id="KW-1185">Reference proteome</keyword>
<dbReference type="Proteomes" id="UP000229095">
    <property type="component" value="Unassembled WGS sequence"/>
</dbReference>
<dbReference type="OrthoDB" id="3237906at2"/>